<dbReference type="Gene3D" id="3.30.300.30">
    <property type="match status" value="1"/>
</dbReference>
<dbReference type="Gene3D" id="3.30.559.30">
    <property type="entry name" value="Nonribosomal peptide synthetase, condensation domain"/>
    <property type="match status" value="1"/>
</dbReference>
<dbReference type="InterPro" id="IPR020459">
    <property type="entry name" value="AMP-binding"/>
</dbReference>
<dbReference type="CDD" id="cd05930">
    <property type="entry name" value="A_NRPS"/>
    <property type="match status" value="1"/>
</dbReference>
<proteinExistence type="predicted"/>
<protein>
    <submittedName>
        <fullName evidence="2">Amino acid adenylation domain-containing protein</fullName>
    </submittedName>
</protein>
<dbReference type="Gene3D" id="2.30.38.10">
    <property type="entry name" value="Luciferase, Domain 3"/>
    <property type="match status" value="1"/>
</dbReference>
<dbReference type="GO" id="GO:0003824">
    <property type="term" value="F:catalytic activity"/>
    <property type="evidence" value="ECO:0007669"/>
    <property type="project" value="InterPro"/>
</dbReference>
<dbReference type="AlphaFoldDB" id="A0A3E0I8Q1"/>
<gene>
    <name evidence="2" type="ORF">C7448_102439</name>
</gene>
<dbReference type="GO" id="GO:0005829">
    <property type="term" value="C:cytosol"/>
    <property type="evidence" value="ECO:0007669"/>
    <property type="project" value="TreeGrafter"/>
</dbReference>
<dbReference type="GO" id="GO:0044550">
    <property type="term" value="P:secondary metabolite biosynthetic process"/>
    <property type="evidence" value="ECO:0007669"/>
    <property type="project" value="TreeGrafter"/>
</dbReference>
<dbReference type="PROSITE" id="PS00455">
    <property type="entry name" value="AMP_BINDING"/>
    <property type="match status" value="1"/>
</dbReference>
<dbReference type="Pfam" id="PF00550">
    <property type="entry name" value="PP-binding"/>
    <property type="match status" value="1"/>
</dbReference>
<dbReference type="GO" id="GO:0043041">
    <property type="term" value="P:amino acid activation for nonribosomal peptide biosynthetic process"/>
    <property type="evidence" value="ECO:0007669"/>
    <property type="project" value="TreeGrafter"/>
</dbReference>
<dbReference type="Gene3D" id="1.10.1200.10">
    <property type="entry name" value="ACP-like"/>
    <property type="match status" value="1"/>
</dbReference>
<evidence type="ECO:0000313" key="3">
    <source>
        <dbReference type="Proteomes" id="UP000256884"/>
    </source>
</evidence>
<dbReference type="SUPFAM" id="SSF47336">
    <property type="entry name" value="ACP-like"/>
    <property type="match status" value="1"/>
</dbReference>
<dbReference type="RefSeq" id="WP_115900540.1">
    <property type="nucleotide sequence ID" value="NZ_QUNS01000002.1"/>
</dbReference>
<dbReference type="InterPro" id="IPR020845">
    <property type="entry name" value="AMP-binding_CS"/>
</dbReference>
<dbReference type="OrthoDB" id="9778690at2"/>
<dbReference type="InterPro" id="IPR010071">
    <property type="entry name" value="AA_adenyl_dom"/>
</dbReference>
<dbReference type="SUPFAM" id="SSF52777">
    <property type="entry name" value="CoA-dependent acyltransferases"/>
    <property type="match status" value="2"/>
</dbReference>
<dbReference type="PRINTS" id="PR00154">
    <property type="entry name" value="AMPBINDING"/>
</dbReference>
<reference evidence="2 3" key="1">
    <citation type="submission" date="2018-08" db="EMBL/GenBank/DDBJ databases">
        <title>Genomic Encyclopedia of Type Strains, Phase IV (KMG-IV): sequencing the most valuable type-strain genomes for metagenomic binning, comparative biology and taxonomic classification.</title>
        <authorList>
            <person name="Goeker M."/>
        </authorList>
    </citation>
    <scope>NUCLEOTIDE SEQUENCE [LARGE SCALE GENOMIC DNA]</scope>
    <source>
        <strain evidence="2 3">DSM 18841</strain>
    </source>
</reference>
<dbReference type="NCBIfam" id="TIGR01733">
    <property type="entry name" value="AA-adenyl-dom"/>
    <property type="match status" value="1"/>
</dbReference>
<dbReference type="Gene3D" id="3.40.50.980">
    <property type="match status" value="2"/>
</dbReference>
<dbReference type="Pfam" id="PF00668">
    <property type="entry name" value="Condensation"/>
    <property type="match status" value="1"/>
</dbReference>
<dbReference type="InterPro" id="IPR023213">
    <property type="entry name" value="CAT-like_dom_sf"/>
</dbReference>
<organism evidence="2 3">
    <name type="scientific">Tenacibaculum gallaicum</name>
    <dbReference type="NCBI Taxonomy" id="561505"/>
    <lineage>
        <taxon>Bacteria</taxon>
        <taxon>Pseudomonadati</taxon>
        <taxon>Bacteroidota</taxon>
        <taxon>Flavobacteriia</taxon>
        <taxon>Flavobacteriales</taxon>
        <taxon>Flavobacteriaceae</taxon>
        <taxon>Tenacibaculum</taxon>
    </lineage>
</organism>
<dbReference type="InterPro" id="IPR000873">
    <property type="entry name" value="AMP-dep_synth/lig_dom"/>
</dbReference>
<keyword evidence="3" id="KW-1185">Reference proteome</keyword>
<dbReference type="PANTHER" id="PTHR45527">
    <property type="entry name" value="NONRIBOSOMAL PEPTIDE SYNTHETASE"/>
    <property type="match status" value="1"/>
</dbReference>
<dbReference type="Gene3D" id="3.30.559.10">
    <property type="entry name" value="Chloramphenicol acetyltransferase-like domain"/>
    <property type="match status" value="1"/>
</dbReference>
<dbReference type="InterPro" id="IPR001242">
    <property type="entry name" value="Condensation_dom"/>
</dbReference>
<dbReference type="InterPro" id="IPR045851">
    <property type="entry name" value="AMP-bd_C_sf"/>
</dbReference>
<sequence length="1113" mass="127600">METAEKIISKLREEKIHLKLNADDTIEIASYDKGLTPELIEKIKTNKQVLVEFLKSKNSGFSKIKKISESEKYELSSAQMRLWVIDRFEGKTSAFNMPFHMPLNEKIDITNFNKAILSVIERHEILRTVFQEDEEGKVWQKIIPVQDLIFSVDYKDFRGSSSPQEEVEDYIKNDSILPFDLERGPLLRISLLQTSDECFELYYNMHHIISDGWSLLVLSKDVLAFYNSYKNNVKVELEPLEIQYKDYAAWQLDKLSKDETEKAKAYWLNKLSGDIPTLDLPTDKNRPTAKTYKGNSLEAYISPKVTREIKEITQKQGGSLFMGIVAALKVLLYKYTSEKDITIGTPVHGRDRTELENQIGFYLNILPLRNQVIPDETFEEFFNRIKQTTLEAYKYQAYPFDRLVQDLNVSYDMSRSPIFDISVTYNNITSNLDTVSESELDEIKVLGDSQCKNDLELHFQEVDGCISFGVNYNSDVYEQDVIMNFMSHFKNILSNISDNPSVKTEEVEYLSKNEIENLLNTFNSNELVADTSKTVLTLFSEFSSANPDKKAIQFKDKSLSYKELDLASNKVANFLKEDFNIKPNDIVGIQLDRNEWMIIAILGVMKSGAAYVPISPMMPTFRKKHIRKETNSKVLITEANYIFDLDFFDGDVFAIDVEFDSLEKDEPVVEVSSNSDLAYVIYTSGSTGTPKGVMVSHGSLLNSILSRNEFYSNIDSMLAITPFSFDASIGLYWNALTTGSVYHILDEGSLKNPSFIIKYLKENKIKCLCNPPSLYQLILKEESYTDINLERVILGGEAIHTYLVDKHFEKTPKCRMFNEYGPSENTIWTTVKEIIEGESVSIGKPIHNNYIYILDRERKLLPIKGKGEIYVGGQNLAKGYINNTKLSEGKFIENPFRKGELMYRTGDFGKWTKTGEIEFIGREDNQVKVRGFRVELGEIEKEFQKKEGISESKVLVHENNINQNELIAYFVGEKDQNLKELKEFLLESLPEYMIPDKYVKLEEFPLTRNGKIDSKKLLELKGNLISSGVEYIAPETETEKLLDEVIKNILGIEKVSMEDDFFFLGGNSLKLIELISKLKQLGFNLNIAEVVKKPKIKQIASLLEEVVFEENII</sequence>
<name>A0A3E0I8Q1_9FLAO</name>
<dbReference type="SUPFAM" id="SSF56801">
    <property type="entry name" value="Acetyl-CoA synthetase-like"/>
    <property type="match status" value="1"/>
</dbReference>
<dbReference type="InterPro" id="IPR036736">
    <property type="entry name" value="ACP-like_sf"/>
</dbReference>
<accession>A0A3E0I8Q1</accession>
<dbReference type="PROSITE" id="PS50075">
    <property type="entry name" value="CARRIER"/>
    <property type="match status" value="1"/>
</dbReference>
<dbReference type="Pfam" id="PF00501">
    <property type="entry name" value="AMP-binding"/>
    <property type="match status" value="1"/>
</dbReference>
<dbReference type="Proteomes" id="UP000256884">
    <property type="component" value="Unassembled WGS sequence"/>
</dbReference>
<comment type="caution">
    <text evidence="2">The sequence shown here is derived from an EMBL/GenBank/DDBJ whole genome shotgun (WGS) entry which is preliminary data.</text>
</comment>
<evidence type="ECO:0000259" key="1">
    <source>
        <dbReference type="PROSITE" id="PS50075"/>
    </source>
</evidence>
<feature type="domain" description="Carrier" evidence="1">
    <location>
        <begin position="1033"/>
        <end position="1107"/>
    </location>
</feature>
<evidence type="ECO:0000313" key="2">
    <source>
        <dbReference type="EMBL" id="REH54906.1"/>
    </source>
</evidence>
<dbReference type="GO" id="GO:0031177">
    <property type="term" value="F:phosphopantetheine binding"/>
    <property type="evidence" value="ECO:0007669"/>
    <property type="project" value="TreeGrafter"/>
</dbReference>
<dbReference type="InterPro" id="IPR009081">
    <property type="entry name" value="PP-bd_ACP"/>
</dbReference>
<dbReference type="FunFam" id="3.40.50.980:FF:000001">
    <property type="entry name" value="Non-ribosomal peptide synthetase"/>
    <property type="match status" value="1"/>
</dbReference>
<dbReference type="CDD" id="cd19531">
    <property type="entry name" value="LCL_NRPS-like"/>
    <property type="match status" value="1"/>
</dbReference>
<dbReference type="PANTHER" id="PTHR45527:SF1">
    <property type="entry name" value="FATTY ACID SYNTHASE"/>
    <property type="match status" value="1"/>
</dbReference>
<dbReference type="EMBL" id="QUNS01000002">
    <property type="protein sequence ID" value="REH54906.1"/>
    <property type="molecule type" value="Genomic_DNA"/>
</dbReference>